<dbReference type="SUPFAM" id="SSF74653">
    <property type="entry name" value="TolA/TonB C-terminal domain"/>
    <property type="match status" value="1"/>
</dbReference>
<name>A0A4S3K573_9GAMM</name>
<proteinExistence type="predicted"/>
<dbReference type="GO" id="GO:0016020">
    <property type="term" value="C:membrane"/>
    <property type="evidence" value="ECO:0007669"/>
    <property type="project" value="UniProtKB-SubCell"/>
</dbReference>
<evidence type="ECO:0000256" key="1">
    <source>
        <dbReference type="ARBA" id="ARBA00004167"/>
    </source>
</evidence>
<gene>
    <name evidence="6" type="ORF">DFR24_0919</name>
</gene>
<evidence type="ECO:0000256" key="2">
    <source>
        <dbReference type="ARBA" id="ARBA00022692"/>
    </source>
</evidence>
<reference evidence="6 7" key="1">
    <citation type="submission" date="2019-03" db="EMBL/GenBank/DDBJ databases">
        <title>Genomic Encyclopedia of Type Strains, Phase IV (KMG-IV): sequencing the most valuable type-strain genomes for metagenomic binning, comparative biology and taxonomic classification.</title>
        <authorList>
            <person name="Goeker M."/>
        </authorList>
    </citation>
    <scope>NUCLEOTIDE SEQUENCE [LARGE SCALE GENOMIC DNA]</scope>
    <source>
        <strain evidence="6 7">DSM 26377</strain>
    </source>
</reference>
<dbReference type="OrthoDB" id="6077935at2"/>
<sequence>MKLAPRTAVSLYVALAMHALLLLSLALRPPSQNPVGSGLGLSLPGAGLDEAERLLATAPPMAGTETSTPRDVVPTARIVDSLESEVADAPVRRKAPVHPPAATKRPDYAEDVKATALDEKRTRASAPLIAQAGGGGSGNSYYVRLRTHLAGFRRELPAGLPPGSARVRFRVSPEGWISELELVQSSGVPSLDAEALDLFRRAAPLPPPPDARELRLIVPVSIDGPG</sequence>
<dbReference type="NCBIfam" id="TIGR01352">
    <property type="entry name" value="tonB_Cterm"/>
    <property type="match status" value="1"/>
</dbReference>
<comment type="caution">
    <text evidence="6">The sequence shown here is derived from an EMBL/GenBank/DDBJ whole genome shotgun (WGS) entry which is preliminary data.</text>
</comment>
<dbReference type="Proteomes" id="UP000295341">
    <property type="component" value="Unassembled WGS sequence"/>
</dbReference>
<accession>A0A4S3K573</accession>
<evidence type="ECO:0000256" key="3">
    <source>
        <dbReference type="ARBA" id="ARBA00022989"/>
    </source>
</evidence>
<dbReference type="RefSeq" id="WP_133880123.1">
    <property type="nucleotide sequence ID" value="NZ_MWIN01000012.1"/>
</dbReference>
<evidence type="ECO:0000313" key="7">
    <source>
        <dbReference type="Proteomes" id="UP000295341"/>
    </source>
</evidence>
<dbReference type="GO" id="GO:0055085">
    <property type="term" value="P:transmembrane transport"/>
    <property type="evidence" value="ECO:0007669"/>
    <property type="project" value="InterPro"/>
</dbReference>
<dbReference type="InterPro" id="IPR006260">
    <property type="entry name" value="TonB/TolA_C"/>
</dbReference>
<keyword evidence="3" id="KW-1133">Transmembrane helix</keyword>
<dbReference type="PROSITE" id="PS52015">
    <property type="entry name" value="TONB_CTD"/>
    <property type="match status" value="1"/>
</dbReference>
<dbReference type="AlphaFoldDB" id="A0A4S3K573"/>
<dbReference type="Pfam" id="PF03544">
    <property type="entry name" value="TonB_C"/>
    <property type="match status" value="1"/>
</dbReference>
<evidence type="ECO:0000256" key="4">
    <source>
        <dbReference type="ARBA" id="ARBA00023136"/>
    </source>
</evidence>
<dbReference type="InterPro" id="IPR037682">
    <property type="entry name" value="TonB_C"/>
</dbReference>
<dbReference type="EMBL" id="SOBT01000008">
    <property type="protein sequence ID" value="TDU31549.1"/>
    <property type="molecule type" value="Genomic_DNA"/>
</dbReference>
<keyword evidence="7" id="KW-1185">Reference proteome</keyword>
<keyword evidence="2" id="KW-0812">Transmembrane</keyword>
<comment type="subcellular location">
    <subcellularLocation>
        <location evidence="1">Membrane</location>
        <topology evidence="1">Single-pass membrane protein</topology>
    </subcellularLocation>
</comment>
<evidence type="ECO:0000259" key="5">
    <source>
        <dbReference type="PROSITE" id="PS52015"/>
    </source>
</evidence>
<evidence type="ECO:0000313" key="6">
    <source>
        <dbReference type="EMBL" id="TDU31549.1"/>
    </source>
</evidence>
<organism evidence="6 7">
    <name type="scientific">Panacagrimonas perspica</name>
    <dbReference type="NCBI Taxonomy" id="381431"/>
    <lineage>
        <taxon>Bacteria</taxon>
        <taxon>Pseudomonadati</taxon>
        <taxon>Pseudomonadota</taxon>
        <taxon>Gammaproteobacteria</taxon>
        <taxon>Nevskiales</taxon>
        <taxon>Nevskiaceae</taxon>
        <taxon>Panacagrimonas</taxon>
    </lineage>
</organism>
<keyword evidence="4" id="KW-0472">Membrane</keyword>
<protein>
    <submittedName>
        <fullName evidence="6">TonB family protein</fullName>
    </submittedName>
</protein>
<dbReference type="Gene3D" id="3.30.1150.10">
    <property type="match status" value="1"/>
</dbReference>
<feature type="domain" description="TonB C-terminal" evidence="5">
    <location>
        <begin position="137"/>
        <end position="226"/>
    </location>
</feature>